<comment type="caution">
    <text evidence="2">The sequence shown here is derived from an EMBL/GenBank/DDBJ whole genome shotgun (WGS) entry which is preliminary data.</text>
</comment>
<dbReference type="Proteomes" id="UP000320431">
    <property type="component" value="Unassembled WGS sequence"/>
</dbReference>
<feature type="transmembrane region" description="Helical" evidence="1">
    <location>
        <begin position="164"/>
        <end position="184"/>
    </location>
</feature>
<dbReference type="EMBL" id="VICD02000185">
    <property type="protein sequence ID" value="KAB8183896.1"/>
    <property type="molecule type" value="Genomic_DNA"/>
</dbReference>
<accession>A0A5N6BTS1</accession>
<feature type="transmembrane region" description="Helical" evidence="1">
    <location>
        <begin position="204"/>
        <end position="226"/>
    </location>
</feature>
<evidence type="ECO:0000256" key="1">
    <source>
        <dbReference type="SAM" id="Phobius"/>
    </source>
</evidence>
<dbReference type="AlphaFoldDB" id="A0A5N6BTS1"/>
<sequence length="313" mass="33202">MSEARTKLLRALKALYVIAVVVAMAWGLARMDVLGDGRLLGILLRPQSFGFVIAWCGMVILLGALWRLWLDWRYAVRLPASEWMPAQVLAWAGRYLPGKFGLLLGKLVIARREHLSWREVGASVLVEQLAYVSSGIVVGIALLPEAAVGSLTSLPPLIASHWDMLRILLVAVVAAAFPVSVRVIDHMHRPAGSKVKPAAGLISTLGLLALYVLPHALIGSAFWLILREISDLPVPIGQAVAVLALAHVAGILALFAPAGIGVREAVIAGGLAGLISFPQALLLAVALRLLTLLGDGGLLLLALASRGRRNEAG</sequence>
<proteinExistence type="predicted"/>
<feature type="transmembrane region" description="Helical" evidence="1">
    <location>
        <begin position="12"/>
        <end position="29"/>
    </location>
</feature>
<gene>
    <name evidence="2" type="ORF">FKV24_011010</name>
</gene>
<organism evidence="2 3">
    <name type="scientific">Marilutibacter maris</name>
    <dbReference type="NCBI Taxonomy" id="1605891"/>
    <lineage>
        <taxon>Bacteria</taxon>
        <taxon>Pseudomonadati</taxon>
        <taxon>Pseudomonadota</taxon>
        <taxon>Gammaproteobacteria</taxon>
        <taxon>Lysobacterales</taxon>
        <taxon>Lysobacteraceae</taxon>
        <taxon>Marilutibacter</taxon>
    </lineage>
</organism>
<dbReference type="RefSeq" id="WP_141482417.1">
    <property type="nucleotide sequence ID" value="NZ_VICD02000185.1"/>
</dbReference>
<evidence type="ECO:0000313" key="3">
    <source>
        <dbReference type="Proteomes" id="UP000320431"/>
    </source>
</evidence>
<keyword evidence="1" id="KW-0472">Membrane</keyword>
<keyword evidence="1" id="KW-0812">Transmembrane</keyword>
<evidence type="ECO:0008006" key="4">
    <source>
        <dbReference type="Google" id="ProtNLM"/>
    </source>
</evidence>
<protein>
    <recommendedName>
        <fullName evidence="4">Flippase-like domain-containing protein</fullName>
    </recommendedName>
</protein>
<reference evidence="2 3" key="1">
    <citation type="submission" date="2019-10" db="EMBL/GenBank/DDBJ databases">
        <title>Lysobacter alkalisoli sp. nov., isolated from saline-alkaline soil.</title>
        <authorList>
            <person name="Sun J.-Q."/>
        </authorList>
    </citation>
    <scope>NUCLEOTIDE SEQUENCE [LARGE SCALE GENOMIC DNA]</scope>
    <source>
        <strain evidence="2 3">KCTC 42381</strain>
    </source>
</reference>
<feature type="transmembrane region" description="Helical" evidence="1">
    <location>
        <begin position="129"/>
        <end position="152"/>
    </location>
</feature>
<feature type="transmembrane region" description="Helical" evidence="1">
    <location>
        <begin position="49"/>
        <end position="70"/>
    </location>
</feature>
<evidence type="ECO:0000313" key="2">
    <source>
        <dbReference type="EMBL" id="KAB8183896.1"/>
    </source>
</evidence>
<name>A0A5N6BTS1_9GAMM</name>
<feature type="transmembrane region" description="Helical" evidence="1">
    <location>
        <begin position="238"/>
        <end position="260"/>
    </location>
</feature>
<keyword evidence="1" id="KW-1133">Transmembrane helix</keyword>